<feature type="compositionally biased region" description="Basic residues" evidence="1">
    <location>
        <begin position="71"/>
        <end position="82"/>
    </location>
</feature>
<dbReference type="OrthoDB" id="10017439at2759"/>
<feature type="compositionally biased region" description="Basic and acidic residues" evidence="1">
    <location>
        <begin position="113"/>
        <end position="129"/>
    </location>
</feature>
<evidence type="ECO:0000313" key="3">
    <source>
        <dbReference type="RefSeq" id="XP_008054245.1"/>
    </source>
</evidence>
<dbReference type="AlphaFoldDB" id="A0A1U7T8W8"/>
<dbReference type="InterPro" id="IPR038794">
    <property type="entry name" value="LIAT1"/>
</dbReference>
<proteinExistence type="predicted"/>
<dbReference type="GeneID" id="103258380"/>
<evidence type="ECO:0000256" key="1">
    <source>
        <dbReference type="SAM" id="MobiDB-lite"/>
    </source>
</evidence>
<feature type="compositionally biased region" description="Basic and acidic residues" evidence="1">
    <location>
        <begin position="84"/>
        <end position="93"/>
    </location>
</feature>
<protein>
    <submittedName>
        <fullName evidence="3">Protein LIAT1</fullName>
    </submittedName>
</protein>
<feature type="region of interest" description="Disordered" evidence="1">
    <location>
        <begin position="1"/>
        <end position="135"/>
    </location>
</feature>
<dbReference type="CTD" id="400566"/>
<organism evidence="2 3">
    <name type="scientific">Carlito syrichta</name>
    <name type="common">Philippine tarsier</name>
    <name type="synonym">Tarsius syrichta</name>
    <dbReference type="NCBI Taxonomy" id="1868482"/>
    <lineage>
        <taxon>Eukaryota</taxon>
        <taxon>Metazoa</taxon>
        <taxon>Chordata</taxon>
        <taxon>Craniata</taxon>
        <taxon>Vertebrata</taxon>
        <taxon>Euteleostomi</taxon>
        <taxon>Mammalia</taxon>
        <taxon>Eutheria</taxon>
        <taxon>Euarchontoglires</taxon>
        <taxon>Primates</taxon>
        <taxon>Haplorrhini</taxon>
        <taxon>Tarsiiformes</taxon>
        <taxon>Tarsiidae</taxon>
        <taxon>Carlito</taxon>
    </lineage>
</organism>
<feature type="compositionally biased region" description="Polar residues" evidence="1">
    <location>
        <begin position="94"/>
        <end position="112"/>
    </location>
</feature>
<dbReference type="Proteomes" id="UP000189704">
    <property type="component" value="Unplaced"/>
</dbReference>
<name>A0A1U7T8W8_CARSF</name>
<feature type="region of interest" description="Disordered" evidence="1">
    <location>
        <begin position="201"/>
        <end position="221"/>
    </location>
</feature>
<sequence>METRGRRLLGGCGACAAPRRMDRRAGVRASGYRAGGEDDDDEEEEREGGAASSRVSRLPPIEGGASELARRKVKKKKKKTKGSGKADDKHQSQDLKNQPLSSSCHDVLSPSQDHGRRPERRQNREESKHVPSYSSAVRLPHFAEVADNLLNQINESLRWDGILDDPEAEKERIRIYKLNRRKRYRTLDLKGFHSDPCAEKTPGNLPYLSDRDRGCSSRQPALRAERPPCLFEGSLSPELLHSD</sequence>
<gene>
    <name evidence="3" type="primary">CUNH17orf97</name>
</gene>
<dbReference type="STRING" id="1868482.ENSTSYP00000029787"/>
<dbReference type="PANTHER" id="PTHR36474">
    <property type="entry name" value="PROTEIN LIAT1"/>
    <property type="match status" value="1"/>
</dbReference>
<dbReference type="PANTHER" id="PTHR36474:SF1">
    <property type="entry name" value="PROTEIN LIAT1"/>
    <property type="match status" value="1"/>
</dbReference>
<dbReference type="RefSeq" id="XP_008054245.1">
    <property type="nucleotide sequence ID" value="XM_008056054.1"/>
</dbReference>
<evidence type="ECO:0000313" key="2">
    <source>
        <dbReference type="Proteomes" id="UP000189704"/>
    </source>
</evidence>
<accession>A0A1U7T8W8</accession>
<reference evidence="3" key="1">
    <citation type="submission" date="2025-08" db="UniProtKB">
        <authorList>
            <consortium name="RefSeq"/>
        </authorList>
    </citation>
    <scope>IDENTIFICATION</scope>
</reference>
<feature type="compositionally biased region" description="Acidic residues" evidence="1">
    <location>
        <begin position="37"/>
        <end position="46"/>
    </location>
</feature>
<dbReference type="KEGG" id="csyr:103258380"/>
<keyword evidence="2" id="KW-1185">Reference proteome</keyword>